<feature type="binding site" evidence="7">
    <location>
        <begin position="158"/>
        <end position="161"/>
    </location>
    <ligand>
        <name>GTP</name>
        <dbReference type="ChEBI" id="CHEBI:37565"/>
    </ligand>
</feature>
<reference evidence="10" key="1">
    <citation type="submission" date="2018-05" db="EMBL/GenBank/DDBJ databases">
        <title>Draft genome of Mucuna pruriens seed.</title>
        <authorList>
            <person name="Nnadi N.E."/>
            <person name="Vos R."/>
            <person name="Hasami M.H."/>
            <person name="Devisetty U.K."/>
            <person name="Aguiy J.C."/>
        </authorList>
    </citation>
    <scope>NUCLEOTIDE SEQUENCE [LARGE SCALE GENOMIC DNA]</scope>
    <source>
        <strain evidence="10">JCA_2017</strain>
    </source>
</reference>
<evidence type="ECO:0000256" key="1">
    <source>
        <dbReference type="ARBA" id="ARBA00010290"/>
    </source>
</evidence>
<evidence type="ECO:0000256" key="8">
    <source>
        <dbReference type="PIRSR" id="PIRSR606689-2"/>
    </source>
</evidence>
<evidence type="ECO:0000256" key="2">
    <source>
        <dbReference type="ARBA" id="ARBA00022707"/>
    </source>
</evidence>
<dbReference type="OrthoDB" id="2011769at2759"/>
<dbReference type="PROSITE" id="PS51417">
    <property type="entry name" value="ARF"/>
    <property type="match status" value="1"/>
</dbReference>
<dbReference type="GO" id="GO:0046872">
    <property type="term" value="F:metal ion binding"/>
    <property type="evidence" value="ECO:0007669"/>
    <property type="project" value="UniProtKB-KW"/>
</dbReference>
<evidence type="ECO:0000256" key="9">
    <source>
        <dbReference type="RuleBase" id="RU003925"/>
    </source>
</evidence>
<dbReference type="FunFam" id="3.40.50.300:FF:000548">
    <property type="entry name" value="ADP-ribosylation factor 2"/>
    <property type="match status" value="1"/>
</dbReference>
<keyword evidence="2" id="KW-0449">Lipoprotein</keyword>
<evidence type="ECO:0000256" key="7">
    <source>
        <dbReference type="PIRSR" id="PIRSR606689-1"/>
    </source>
</evidence>
<dbReference type="SUPFAM" id="SSF52540">
    <property type="entry name" value="P-loop containing nucleoside triphosphate hydrolases"/>
    <property type="match status" value="1"/>
</dbReference>
<dbReference type="PRINTS" id="PR00328">
    <property type="entry name" value="SAR1GTPBP"/>
</dbReference>
<keyword evidence="6 7" id="KW-0342">GTP-binding</keyword>
<dbReference type="Pfam" id="PF00025">
    <property type="entry name" value="Arf"/>
    <property type="match status" value="1"/>
</dbReference>
<dbReference type="InterPro" id="IPR024156">
    <property type="entry name" value="Small_GTPase_ARF"/>
</dbReference>
<dbReference type="EMBL" id="QJKJ01000142">
    <property type="protein sequence ID" value="RDY14070.1"/>
    <property type="molecule type" value="Genomic_DNA"/>
</dbReference>
<sequence>MKLCFYCLLVLQREKVLGRKEESKRQRYSERGMGQAFRKLFDTFFGNTEMRVVMLGLDAAGKTTILYKLHIGEVLSTVPTIGFNVEKVQYKNVIFTVWDVGGQEKLRPLWRHYFNNTDGLIYVVDSLDRERIDKAKQEFQTIINDPFMLNSVILVFANKQDLRGAMTPMEVCEGLGLFDLKTRKWHIQGTCALKGDGILALVIDERVGVQNSGGYLMS</sequence>
<dbReference type="NCBIfam" id="TIGR00231">
    <property type="entry name" value="small_GTP"/>
    <property type="match status" value="1"/>
</dbReference>
<keyword evidence="2" id="KW-0519">Myristate</keyword>
<dbReference type="GO" id="GO:0015031">
    <property type="term" value="P:protein transport"/>
    <property type="evidence" value="ECO:0007669"/>
    <property type="project" value="UniProtKB-KW"/>
</dbReference>
<feature type="binding site" evidence="7">
    <location>
        <position position="102"/>
    </location>
    <ligand>
        <name>GTP</name>
        <dbReference type="ChEBI" id="CHEBI:37565"/>
    </ligand>
</feature>
<keyword evidence="4" id="KW-0931">ER-Golgi transport</keyword>
<dbReference type="GO" id="GO:0016192">
    <property type="term" value="P:vesicle-mediated transport"/>
    <property type="evidence" value="ECO:0007669"/>
    <property type="project" value="UniProtKB-KW"/>
</dbReference>
<dbReference type="SMART" id="SM00177">
    <property type="entry name" value="ARF"/>
    <property type="match status" value="1"/>
</dbReference>
<evidence type="ECO:0000256" key="4">
    <source>
        <dbReference type="ARBA" id="ARBA00022892"/>
    </source>
</evidence>
<feature type="non-terminal residue" evidence="10">
    <location>
        <position position="1"/>
    </location>
</feature>
<feature type="binding site" evidence="7">
    <location>
        <begin position="56"/>
        <end position="63"/>
    </location>
    <ligand>
        <name>GTP</name>
        <dbReference type="ChEBI" id="CHEBI:37565"/>
    </ligand>
</feature>
<keyword evidence="11" id="KW-1185">Reference proteome</keyword>
<dbReference type="SMART" id="SM00178">
    <property type="entry name" value="SAR"/>
    <property type="match status" value="1"/>
</dbReference>
<evidence type="ECO:0000313" key="11">
    <source>
        <dbReference type="Proteomes" id="UP000257109"/>
    </source>
</evidence>
<dbReference type="Proteomes" id="UP000257109">
    <property type="component" value="Unassembled WGS sequence"/>
</dbReference>
<protein>
    <submittedName>
        <fullName evidence="10">ADP-ribosylation factor</fullName>
    </submittedName>
</protein>
<dbReference type="InterPro" id="IPR027417">
    <property type="entry name" value="P-loop_NTPase"/>
</dbReference>
<evidence type="ECO:0000256" key="5">
    <source>
        <dbReference type="ARBA" id="ARBA00022927"/>
    </source>
</evidence>
<organism evidence="10 11">
    <name type="scientific">Mucuna pruriens</name>
    <name type="common">Velvet bean</name>
    <name type="synonym">Dolichos pruriens</name>
    <dbReference type="NCBI Taxonomy" id="157652"/>
    <lineage>
        <taxon>Eukaryota</taxon>
        <taxon>Viridiplantae</taxon>
        <taxon>Streptophyta</taxon>
        <taxon>Embryophyta</taxon>
        <taxon>Tracheophyta</taxon>
        <taxon>Spermatophyta</taxon>
        <taxon>Magnoliopsida</taxon>
        <taxon>eudicotyledons</taxon>
        <taxon>Gunneridae</taxon>
        <taxon>Pentapetalae</taxon>
        <taxon>rosids</taxon>
        <taxon>fabids</taxon>
        <taxon>Fabales</taxon>
        <taxon>Fabaceae</taxon>
        <taxon>Papilionoideae</taxon>
        <taxon>50 kb inversion clade</taxon>
        <taxon>NPAAA clade</taxon>
        <taxon>indigoferoid/millettioid clade</taxon>
        <taxon>Phaseoleae</taxon>
        <taxon>Mucuna</taxon>
    </lineage>
</organism>
<accession>A0A371IGE4</accession>
<dbReference type="AlphaFoldDB" id="A0A371IGE4"/>
<dbReference type="GO" id="GO:0003924">
    <property type="term" value="F:GTPase activity"/>
    <property type="evidence" value="ECO:0007669"/>
    <property type="project" value="InterPro"/>
</dbReference>
<name>A0A371IGE4_MUCPR</name>
<comment type="similarity">
    <text evidence="1 9">Belongs to the small GTPase superfamily. Arf family.</text>
</comment>
<feature type="binding site" evidence="8">
    <location>
        <position position="63"/>
    </location>
    <ligand>
        <name>Mg(2+)</name>
        <dbReference type="ChEBI" id="CHEBI:18420"/>
    </ligand>
</feature>
<comment type="caution">
    <text evidence="10">The sequence shown here is derived from an EMBL/GenBank/DDBJ whole genome shotgun (WGS) entry which is preliminary data.</text>
</comment>
<dbReference type="GO" id="GO:0005525">
    <property type="term" value="F:GTP binding"/>
    <property type="evidence" value="ECO:0007669"/>
    <property type="project" value="UniProtKB-KW"/>
</dbReference>
<evidence type="ECO:0000256" key="3">
    <source>
        <dbReference type="ARBA" id="ARBA00022741"/>
    </source>
</evidence>
<feature type="binding site" evidence="8">
    <location>
        <position position="80"/>
    </location>
    <ligand>
        <name>Mg(2+)</name>
        <dbReference type="ChEBI" id="CHEBI:18420"/>
    </ligand>
</feature>
<dbReference type="Gene3D" id="3.40.50.300">
    <property type="entry name" value="P-loop containing nucleotide triphosphate hydrolases"/>
    <property type="match status" value="1"/>
</dbReference>
<evidence type="ECO:0000256" key="6">
    <source>
        <dbReference type="ARBA" id="ARBA00023134"/>
    </source>
</evidence>
<keyword evidence="8" id="KW-0479">Metal-binding</keyword>
<dbReference type="InterPro" id="IPR006689">
    <property type="entry name" value="Small_GTPase_ARF/SAR"/>
</dbReference>
<keyword evidence="8" id="KW-0460">Magnesium</keyword>
<gene>
    <name evidence="10" type="primary">ARF</name>
    <name evidence="10" type="ORF">CR513_00918</name>
</gene>
<keyword evidence="3 7" id="KW-0547">Nucleotide-binding</keyword>
<dbReference type="InterPro" id="IPR005225">
    <property type="entry name" value="Small_GTP-bd"/>
</dbReference>
<dbReference type="PANTHER" id="PTHR11711">
    <property type="entry name" value="ADP RIBOSYLATION FACTOR-RELATED"/>
    <property type="match status" value="1"/>
</dbReference>
<evidence type="ECO:0000313" key="10">
    <source>
        <dbReference type="EMBL" id="RDY14070.1"/>
    </source>
</evidence>
<dbReference type="STRING" id="157652.A0A371IGE4"/>
<keyword evidence="5" id="KW-0813">Transport</keyword>
<keyword evidence="5" id="KW-0653">Protein transport</keyword>
<proteinExistence type="inferred from homology"/>